<evidence type="ECO:0000256" key="3">
    <source>
        <dbReference type="ARBA" id="ARBA00022806"/>
    </source>
</evidence>
<feature type="region of interest" description="Disordered" evidence="10">
    <location>
        <begin position="127"/>
        <end position="168"/>
    </location>
</feature>
<reference evidence="13" key="1">
    <citation type="submission" date="2019-10" db="EMBL/GenBank/DDBJ databases">
        <title>Antimicrobial potential of Antarctic Bacteria.</title>
        <authorList>
            <person name="Benaud N."/>
            <person name="Edwards R.J."/>
            <person name="Ferrari B.C."/>
        </authorList>
    </citation>
    <scope>NUCLEOTIDE SEQUENCE [LARGE SCALE GENOMIC DNA]</scope>
    <source>
        <strain evidence="13">NBH77</strain>
    </source>
</reference>
<evidence type="ECO:0000313" key="12">
    <source>
        <dbReference type="EMBL" id="QNE83645.1"/>
    </source>
</evidence>
<feature type="compositionally biased region" description="Low complexity" evidence="10">
    <location>
        <begin position="146"/>
        <end position="156"/>
    </location>
</feature>
<dbReference type="Pfam" id="PF13245">
    <property type="entry name" value="AAA_19"/>
    <property type="match status" value="1"/>
</dbReference>
<dbReference type="Gene3D" id="3.40.50.300">
    <property type="entry name" value="P-loop containing nucleotide triphosphate hydrolases"/>
    <property type="match status" value="2"/>
</dbReference>
<dbReference type="SUPFAM" id="SSF52540">
    <property type="entry name" value="P-loop containing nucleoside triphosphate hydrolases"/>
    <property type="match status" value="1"/>
</dbReference>
<evidence type="ECO:0000256" key="1">
    <source>
        <dbReference type="ARBA" id="ARBA00022741"/>
    </source>
</evidence>
<evidence type="ECO:0000256" key="9">
    <source>
        <dbReference type="PROSITE-ProRule" id="PRU00560"/>
    </source>
</evidence>
<feature type="binding site" evidence="9">
    <location>
        <begin position="307"/>
        <end position="314"/>
    </location>
    <ligand>
        <name>ATP</name>
        <dbReference type="ChEBI" id="CHEBI:30616"/>
    </ligand>
</feature>
<keyword evidence="1 9" id="KW-0547">Nucleotide-binding</keyword>
<evidence type="ECO:0000256" key="10">
    <source>
        <dbReference type="SAM" id="MobiDB-lite"/>
    </source>
</evidence>
<keyword evidence="4 9" id="KW-0067">ATP-binding</keyword>
<evidence type="ECO:0000256" key="4">
    <source>
        <dbReference type="ARBA" id="ARBA00022840"/>
    </source>
</evidence>
<comment type="catalytic activity">
    <reaction evidence="8">
        <text>ATP + H2O = ADP + phosphate + H(+)</text>
        <dbReference type="Rhea" id="RHEA:13065"/>
        <dbReference type="ChEBI" id="CHEBI:15377"/>
        <dbReference type="ChEBI" id="CHEBI:15378"/>
        <dbReference type="ChEBI" id="CHEBI:30616"/>
        <dbReference type="ChEBI" id="CHEBI:43474"/>
        <dbReference type="ChEBI" id="CHEBI:456216"/>
        <dbReference type="EC" id="5.6.2.4"/>
    </reaction>
</comment>
<organism evidence="12 13">
    <name type="scientific">Streptomyces rutgersensis</name>
    <dbReference type="NCBI Taxonomy" id="53451"/>
    <lineage>
        <taxon>Bacteria</taxon>
        <taxon>Bacillati</taxon>
        <taxon>Actinomycetota</taxon>
        <taxon>Actinomycetes</taxon>
        <taxon>Kitasatosporales</taxon>
        <taxon>Streptomycetaceae</taxon>
        <taxon>Streptomyces</taxon>
        <taxon>Streptomyces diastaticus group</taxon>
    </lineage>
</organism>
<evidence type="ECO:0000313" key="13">
    <source>
        <dbReference type="Proteomes" id="UP000515764"/>
    </source>
</evidence>
<comment type="catalytic activity">
    <reaction evidence="6">
        <text>Couples ATP hydrolysis with the unwinding of duplex DNA by translocating in the 3'-5' direction.</text>
        <dbReference type="EC" id="5.6.2.4"/>
    </reaction>
</comment>
<dbReference type="PANTHER" id="PTHR11070">
    <property type="entry name" value="UVRD / RECB / PCRA DNA HELICASE FAMILY MEMBER"/>
    <property type="match status" value="1"/>
</dbReference>
<evidence type="ECO:0000256" key="2">
    <source>
        <dbReference type="ARBA" id="ARBA00022801"/>
    </source>
</evidence>
<dbReference type="EC" id="5.6.2.4" evidence="7"/>
<dbReference type="RefSeq" id="WP_153054904.1">
    <property type="nucleotide sequence ID" value="NZ_CP045704.1"/>
</dbReference>
<gene>
    <name evidence="12" type="ORF">F0345_23115</name>
</gene>
<evidence type="ECO:0000256" key="6">
    <source>
        <dbReference type="ARBA" id="ARBA00034617"/>
    </source>
</evidence>
<sequence>MSHQVRTQVTVTPQANEDIRRLDAATKNAVGDFARRLRADRSNRALRLTFLREAGGNGRLFLAALDGSRMGLLLETEENRFSLLAVRCGPAARDELARLTVEINAVSGGVELVDQSEVSAHVVAMPARPESGPVPGAAPQEPPPAGAAGSLAGAPATKEAPSPCEADVPTTLPVPLFARYDDEVLIGLGVIASLLPALRRVTDGRQLEAVLGHNLPGLTREVLLALHDGMAPPEVRAFVTDQWRAEERVDPRDWARAARRPVSQVSTEDSAVLDALGDGFEAWRLFLHPEQRRLASTSFKGSAKVTGGPGTGKTVVALHRVRHLVDRLPPGQTRPVLLATYNTNLAADLRERLHRLGGEALLRRVDVRSVDQLAREVVEQHPGSVLGTPMGDEEAMKLWHRACAETGVFDYDADFLDSEFKHVILAQGCGTERLYLRAERRGRGVLQRADRKRVWELVETYRALLDGPPRRTTYALIADEAARIEERRMARAVEQARYKEEHGGLDLVHREAGSGMWLKPRYRHVVVDEAQDLSASHWRMLRAMTAPGPDDIFLVGDAHQRIYSHQVVLGRLGISTPGRASRRLTLNYRTTREILSSANGLVHGGGFDDLDDGQDTLDGYRSVLTGLAPQYWRAPDWETEMRAIATLLKERHERHGTPYSAMAVSVPDKTAVTQLAYTLACKPFSIPASEIGREGPRDVATVRIGTMHRFKGLEFQRVFLAGVSEGLIPHQRIEAFRLSGPDRYRQEEQRARSLLFVAATRARDELVVTWHGRASRYLPPHADRDAGQAPSLLVNDGPPSGSSAA</sequence>
<feature type="region of interest" description="Disordered" evidence="10">
    <location>
        <begin position="778"/>
        <end position="805"/>
    </location>
</feature>
<evidence type="ECO:0000256" key="7">
    <source>
        <dbReference type="ARBA" id="ARBA00034808"/>
    </source>
</evidence>
<keyword evidence="3 9" id="KW-0347">Helicase</keyword>
<keyword evidence="2 9" id="KW-0378">Hydrolase</keyword>
<protein>
    <recommendedName>
        <fullName evidence="7">DNA 3'-5' helicase</fullName>
        <ecNumber evidence="7">5.6.2.4</ecNumber>
    </recommendedName>
</protein>
<dbReference type="Proteomes" id="UP000515764">
    <property type="component" value="Chromosome"/>
</dbReference>
<dbReference type="Pfam" id="PF13361">
    <property type="entry name" value="UvrD_C"/>
    <property type="match status" value="1"/>
</dbReference>
<dbReference type="InterPro" id="IPR014017">
    <property type="entry name" value="DNA_helicase_UvrD-like_C"/>
</dbReference>
<dbReference type="PANTHER" id="PTHR11070:SF45">
    <property type="entry name" value="DNA 3'-5' HELICASE"/>
    <property type="match status" value="1"/>
</dbReference>
<feature type="domain" description="UvrD-like helicase ATP-binding" evidence="11">
    <location>
        <begin position="286"/>
        <end position="591"/>
    </location>
</feature>
<evidence type="ECO:0000256" key="8">
    <source>
        <dbReference type="ARBA" id="ARBA00048988"/>
    </source>
</evidence>
<accession>A0ABX6RT09</accession>
<keyword evidence="13" id="KW-1185">Reference proteome</keyword>
<dbReference type="InterPro" id="IPR014016">
    <property type="entry name" value="UvrD-like_ATP-bd"/>
</dbReference>
<dbReference type="InterPro" id="IPR000212">
    <property type="entry name" value="DNA_helicase_UvrD/REP"/>
</dbReference>
<dbReference type="PROSITE" id="PS51198">
    <property type="entry name" value="UVRD_HELICASE_ATP_BIND"/>
    <property type="match status" value="1"/>
</dbReference>
<evidence type="ECO:0000259" key="11">
    <source>
        <dbReference type="PROSITE" id="PS51198"/>
    </source>
</evidence>
<proteinExistence type="predicted"/>
<dbReference type="EMBL" id="CP045704">
    <property type="protein sequence ID" value="QNE83645.1"/>
    <property type="molecule type" value="Genomic_DNA"/>
</dbReference>
<evidence type="ECO:0000256" key="5">
    <source>
        <dbReference type="ARBA" id="ARBA00023235"/>
    </source>
</evidence>
<dbReference type="InterPro" id="IPR027417">
    <property type="entry name" value="P-loop_NTPase"/>
</dbReference>
<name>A0ABX6RT09_9ACTN</name>
<keyword evidence="5" id="KW-0413">Isomerase</keyword>